<keyword evidence="4" id="KW-0645">Protease</keyword>
<evidence type="ECO:0000256" key="2">
    <source>
        <dbReference type="ARBA" id="ARBA00007739"/>
    </source>
</evidence>
<evidence type="ECO:0000256" key="3">
    <source>
        <dbReference type="ARBA" id="ARBA00022645"/>
    </source>
</evidence>
<dbReference type="PROSITE" id="PS51178">
    <property type="entry name" value="PASTA"/>
    <property type="match status" value="1"/>
</dbReference>
<reference evidence="16 17" key="2">
    <citation type="submission" date="2020-03" db="EMBL/GenBank/DDBJ databases">
        <authorList>
            <person name="Ichikawa N."/>
            <person name="Kimura A."/>
            <person name="Kitahashi Y."/>
            <person name="Uohara A."/>
        </authorList>
    </citation>
    <scope>NUCLEOTIDE SEQUENCE [LARGE SCALE GENOMIC DNA]</scope>
    <source>
        <strain evidence="16 17">NBRC 107702</strain>
    </source>
</reference>
<evidence type="ECO:0000256" key="9">
    <source>
        <dbReference type="ARBA" id="ARBA00022984"/>
    </source>
</evidence>
<evidence type="ECO:0000256" key="4">
    <source>
        <dbReference type="ARBA" id="ARBA00022670"/>
    </source>
</evidence>
<feature type="compositionally biased region" description="Pro residues" evidence="14">
    <location>
        <begin position="790"/>
        <end position="809"/>
    </location>
</feature>
<dbReference type="PANTHER" id="PTHR32282:SF33">
    <property type="entry name" value="PEPTIDOGLYCAN GLYCOSYLTRANSFERASE"/>
    <property type="match status" value="1"/>
</dbReference>
<dbReference type="GO" id="GO:0008955">
    <property type="term" value="F:peptidoglycan glycosyltransferase activity"/>
    <property type="evidence" value="ECO:0007669"/>
    <property type="project" value="UniProtKB-EC"/>
</dbReference>
<dbReference type="KEGG" id="pfla:Pflav_068040"/>
<dbReference type="GO" id="GO:0030288">
    <property type="term" value="C:outer membrane-bounded periplasmic space"/>
    <property type="evidence" value="ECO:0007669"/>
    <property type="project" value="TreeGrafter"/>
</dbReference>
<feature type="domain" description="PASTA" evidence="15">
    <location>
        <begin position="715"/>
        <end position="780"/>
    </location>
</feature>
<keyword evidence="8" id="KW-0133">Cell shape</keyword>
<dbReference type="GO" id="GO:0008658">
    <property type="term" value="F:penicillin binding"/>
    <property type="evidence" value="ECO:0007669"/>
    <property type="project" value="InterPro"/>
</dbReference>
<dbReference type="GO" id="GO:0071555">
    <property type="term" value="P:cell wall organization"/>
    <property type="evidence" value="ECO:0007669"/>
    <property type="project" value="UniProtKB-KW"/>
</dbReference>
<dbReference type="GO" id="GO:0009002">
    <property type="term" value="F:serine-type D-Ala-D-Ala carboxypeptidase activity"/>
    <property type="evidence" value="ECO:0007669"/>
    <property type="project" value="UniProtKB-EC"/>
</dbReference>
<keyword evidence="3" id="KW-0121">Carboxypeptidase</keyword>
<evidence type="ECO:0000256" key="11">
    <source>
        <dbReference type="ARBA" id="ARBA00023316"/>
    </source>
</evidence>
<keyword evidence="5" id="KW-0328">Glycosyltransferase</keyword>
<evidence type="ECO:0000313" key="16">
    <source>
        <dbReference type="EMBL" id="BCB80394.1"/>
    </source>
</evidence>
<comment type="catalytic activity">
    <reaction evidence="12">
        <text>Preferential cleavage: (Ac)2-L-Lys-D-Ala-|-D-Ala. Also transpeptidation of peptidyl-alanyl moieties that are N-acyl substituents of D-alanine.</text>
        <dbReference type="EC" id="3.4.16.4"/>
    </reaction>
</comment>
<dbReference type="SUPFAM" id="SSF56601">
    <property type="entry name" value="beta-lactamase/transpeptidase-like"/>
    <property type="match status" value="1"/>
</dbReference>
<dbReference type="Gene3D" id="3.40.710.10">
    <property type="entry name" value="DD-peptidase/beta-lactamase superfamily"/>
    <property type="match status" value="1"/>
</dbReference>
<evidence type="ECO:0000313" key="17">
    <source>
        <dbReference type="Proteomes" id="UP000502508"/>
    </source>
</evidence>
<dbReference type="InterPro" id="IPR005543">
    <property type="entry name" value="PASTA_dom"/>
</dbReference>
<evidence type="ECO:0000256" key="6">
    <source>
        <dbReference type="ARBA" id="ARBA00022679"/>
    </source>
</evidence>
<keyword evidence="6" id="KW-0808">Transferase</keyword>
<reference evidence="16 17" key="1">
    <citation type="submission" date="2020-03" db="EMBL/GenBank/DDBJ databases">
        <title>Whole genome shotgun sequence of Phytohabitans flavus NBRC 107702.</title>
        <authorList>
            <person name="Komaki H."/>
            <person name="Tamura T."/>
        </authorList>
    </citation>
    <scope>NUCLEOTIDE SEQUENCE [LARGE SCALE GENOMIC DNA]</scope>
    <source>
        <strain evidence="16 17">NBRC 107702</strain>
    </source>
</reference>
<evidence type="ECO:0000256" key="8">
    <source>
        <dbReference type="ARBA" id="ARBA00022960"/>
    </source>
</evidence>
<evidence type="ECO:0000256" key="13">
    <source>
        <dbReference type="ARBA" id="ARBA00049902"/>
    </source>
</evidence>
<dbReference type="Pfam" id="PF00912">
    <property type="entry name" value="Transgly"/>
    <property type="match status" value="1"/>
</dbReference>
<dbReference type="InterPro" id="IPR001460">
    <property type="entry name" value="PCN-bd_Tpept"/>
</dbReference>
<organism evidence="16 17">
    <name type="scientific">Phytohabitans flavus</name>
    <dbReference type="NCBI Taxonomy" id="1076124"/>
    <lineage>
        <taxon>Bacteria</taxon>
        <taxon>Bacillati</taxon>
        <taxon>Actinomycetota</taxon>
        <taxon>Actinomycetes</taxon>
        <taxon>Micromonosporales</taxon>
        <taxon>Micromonosporaceae</taxon>
    </lineage>
</organism>
<dbReference type="Pfam" id="PF00905">
    <property type="entry name" value="Transpeptidase"/>
    <property type="match status" value="1"/>
</dbReference>
<keyword evidence="9" id="KW-0573">Peptidoglycan synthesis</keyword>
<dbReference type="Gene3D" id="1.10.3810.10">
    <property type="entry name" value="Biosynthetic peptidoglycan transglycosylase-like"/>
    <property type="match status" value="1"/>
</dbReference>
<keyword evidence="10" id="KW-0511">Multifunctional enzyme</keyword>
<evidence type="ECO:0000256" key="5">
    <source>
        <dbReference type="ARBA" id="ARBA00022676"/>
    </source>
</evidence>
<proteinExistence type="inferred from homology"/>
<feature type="compositionally biased region" description="Polar residues" evidence="14">
    <location>
        <begin position="388"/>
        <end position="397"/>
    </location>
</feature>
<dbReference type="GO" id="GO:0009252">
    <property type="term" value="P:peptidoglycan biosynthetic process"/>
    <property type="evidence" value="ECO:0007669"/>
    <property type="project" value="UniProtKB-KW"/>
</dbReference>
<accession>A0A6F8Y2Q3</accession>
<dbReference type="SUPFAM" id="SSF53955">
    <property type="entry name" value="Lysozyme-like"/>
    <property type="match status" value="1"/>
</dbReference>
<dbReference type="Pfam" id="PF03793">
    <property type="entry name" value="PASTA"/>
    <property type="match status" value="1"/>
</dbReference>
<dbReference type="EMBL" id="AP022870">
    <property type="protein sequence ID" value="BCB80394.1"/>
    <property type="molecule type" value="Genomic_DNA"/>
</dbReference>
<keyword evidence="11" id="KW-0961">Cell wall biogenesis/degradation</keyword>
<dbReference type="Proteomes" id="UP000502508">
    <property type="component" value="Chromosome"/>
</dbReference>
<dbReference type="Gene3D" id="3.30.10.20">
    <property type="match status" value="1"/>
</dbReference>
<name>A0A6F8Y2Q3_9ACTN</name>
<comment type="similarity">
    <text evidence="1">In the C-terminal section; belongs to the transpeptidase family.</text>
</comment>
<feature type="region of interest" description="Disordered" evidence="14">
    <location>
        <begin position="387"/>
        <end position="412"/>
    </location>
</feature>
<evidence type="ECO:0000259" key="15">
    <source>
        <dbReference type="PROSITE" id="PS51178"/>
    </source>
</evidence>
<evidence type="ECO:0000256" key="7">
    <source>
        <dbReference type="ARBA" id="ARBA00022801"/>
    </source>
</evidence>
<dbReference type="GO" id="GO:0006508">
    <property type="term" value="P:proteolysis"/>
    <property type="evidence" value="ECO:0007669"/>
    <property type="project" value="UniProtKB-KW"/>
</dbReference>
<dbReference type="InterPro" id="IPR001264">
    <property type="entry name" value="Glyco_trans_51"/>
</dbReference>
<keyword evidence="17" id="KW-1185">Reference proteome</keyword>
<sequence>MRKRDHNIFANAASLLICGLLAGVVVAAAAFPAVAMSGLAAKAGAETFDRLPSELTVKRSPQMTYVYASDGKTLIATMYDENRRDVPLKDVSPIMQEAIIAAEDHTFRTHNGVDAKGIARAFVANNSAGSTTQGASTLTMQLVRMLIAYSATHPQDVVAATEDTNARKLREMKYALQLDKEMTKDEILERYLNIAPFGRGAYGIFAASQVYFGKHPRDLKIEEAALLAGMVKAPSAFDPTTPAGKPQALDRRNYVIDNMVETQAITPEQATAAKAVQLKVKDKRTPNGCVATSKNHWGFFCDFFYRWWMEQETFGATSYDRERRLKSGGYRIVTTMDVKTQQVAKANIDKHLKSNNKNALMLAGIEPGSGRVRALAVNRVFKLDDPANPQNKISSNPAKAKKKIRGTYPNTTNPLLTGGGDINGYQFGSTFKMFTMVAALERGYPLETTINTVSPYPSKYIVDSNSPAACKGTNKYCPENAGRKGYGPMNMWSAFGQSINTYFVPLEERAGAANVVDTAKKLGIQFRASTDAAIANNRAAADQWGAFTLGVSSATPLEMANAYATLAADGKYCEPIPVQEIVDQDGNKLDIANPRCEQRIKTEAARAAVDAARCPVGDRSTTSKCAGATARQAKTEIGKPIMGKSGTTDSAKTASLIVGTKQLMVAGIIADPDWAQTSTSFTHDEVNDAVWSTVRDAMKGKPAQQFTAPNGKIVEGDQRSIPDVRCKTIDDARGRLRGAGFEVFVNPTPVDSNCPAGTAAGTSPDGRTIKGGIVSIEVSNGKGVQQPGNPGNPPGRGPGGRPGPPPPRD</sequence>
<dbReference type="InterPro" id="IPR036950">
    <property type="entry name" value="PBP_transglycosylase"/>
</dbReference>
<dbReference type="InterPro" id="IPR023346">
    <property type="entry name" value="Lysozyme-like_dom_sf"/>
</dbReference>
<evidence type="ECO:0000256" key="1">
    <source>
        <dbReference type="ARBA" id="ARBA00007090"/>
    </source>
</evidence>
<dbReference type="RefSeq" id="WP_173040559.1">
    <property type="nucleotide sequence ID" value="NZ_AP022870.1"/>
</dbReference>
<gene>
    <name evidence="16" type="primary">ponA2</name>
    <name evidence="16" type="ORF">Pflav_068040</name>
</gene>
<dbReference type="InterPro" id="IPR012338">
    <property type="entry name" value="Beta-lactam/transpept-like"/>
</dbReference>
<feature type="region of interest" description="Disordered" evidence="14">
    <location>
        <begin position="778"/>
        <end position="809"/>
    </location>
</feature>
<protein>
    <submittedName>
        <fullName evidence="16">Penicillin-binding protein</fullName>
    </submittedName>
</protein>
<dbReference type="AlphaFoldDB" id="A0A6F8Y2Q3"/>
<evidence type="ECO:0000256" key="12">
    <source>
        <dbReference type="ARBA" id="ARBA00034000"/>
    </source>
</evidence>
<evidence type="ECO:0000256" key="14">
    <source>
        <dbReference type="SAM" id="MobiDB-lite"/>
    </source>
</evidence>
<dbReference type="PANTHER" id="PTHR32282">
    <property type="entry name" value="BINDING PROTEIN TRANSPEPTIDASE, PUTATIVE-RELATED"/>
    <property type="match status" value="1"/>
</dbReference>
<dbReference type="SMART" id="SM00740">
    <property type="entry name" value="PASTA"/>
    <property type="match status" value="1"/>
</dbReference>
<comment type="catalytic activity">
    <reaction evidence="13">
        <text>[GlcNAc-(1-&gt;4)-Mur2Ac(oyl-L-Ala-gamma-D-Glu-L-Lys-D-Ala-D-Ala)](n)-di-trans,octa-cis-undecaprenyl diphosphate + beta-D-GlcNAc-(1-&gt;4)-Mur2Ac(oyl-L-Ala-gamma-D-Glu-L-Lys-D-Ala-D-Ala)-di-trans,octa-cis-undecaprenyl diphosphate = [GlcNAc-(1-&gt;4)-Mur2Ac(oyl-L-Ala-gamma-D-Glu-L-Lys-D-Ala-D-Ala)](n+1)-di-trans,octa-cis-undecaprenyl diphosphate + di-trans,octa-cis-undecaprenyl diphosphate + H(+)</text>
        <dbReference type="Rhea" id="RHEA:23708"/>
        <dbReference type="Rhea" id="RHEA-COMP:9602"/>
        <dbReference type="Rhea" id="RHEA-COMP:9603"/>
        <dbReference type="ChEBI" id="CHEBI:15378"/>
        <dbReference type="ChEBI" id="CHEBI:58405"/>
        <dbReference type="ChEBI" id="CHEBI:60033"/>
        <dbReference type="ChEBI" id="CHEBI:78435"/>
        <dbReference type="EC" id="2.4.99.28"/>
    </reaction>
</comment>
<dbReference type="InterPro" id="IPR050396">
    <property type="entry name" value="Glycosyltr_51/Transpeptidase"/>
</dbReference>
<keyword evidence="7" id="KW-0378">Hydrolase</keyword>
<evidence type="ECO:0000256" key="10">
    <source>
        <dbReference type="ARBA" id="ARBA00023268"/>
    </source>
</evidence>
<dbReference type="CDD" id="cd06577">
    <property type="entry name" value="PASTA_pknB"/>
    <property type="match status" value="1"/>
</dbReference>
<dbReference type="GO" id="GO:0008360">
    <property type="term" value="P:regulation of cell shape"/>
    <property type="evidence" value="ECO:0007669"/>
    <property type="project" value="UniProtKB-KW"/>
</dbReference>
<dbReference type="FunFam" id="1.10.3810.10:FF:000001">
    <property type="entry name" value="Penicillin-binding protein 1A"/>
    <property type="match status" value="1"/>
</dbReference>
<comment type="similarity">
    <text evidence="2">In the N-terminal section; belongs to the glycosyltransferase 51 family.</text>
</comment>